<comment type="caution">
    <text evidence="2">The sequence shown here is derived from an EMBL/GenBank/DDBJ whole genome shotgun (WGS) entry which is preliminary data.</text>
</comment>
<protein>
    <submittedName>
        <fullName evidence="2">Uncharacterized protein</fullName>
    </submittedName>
</protein>
<evidence type="ECO:0000313" key="3">
    <source>
        <dbReference type="Proteomes" id="UP000290253"/>
    </source>
</evidence>
<dbReference type="RefSeq" id="WP_129206689.1">
    <property type="nucleotide sequence ID" value="NZ_BMGU01000001.1"/>
</dbReference>
<evidence type="ECO:0000313" key="2">
    <source>
        <dbReference type="EMBL" id="RXS96907.1"/>
    </source>
</evidence>
<dbReference type="EMBL" id="SDMK01000001">
    <property type="protein sequence ID" value="RXS96907.1"/>
    <property type="molecule type" value="Genomic_DNA"/>
</dbReference>
<reference evidence="2 3" key="1">
    <citation type="journal article" date="2016" name="Int. J. Syst. Evol. Microbiol.">
        <title>Acidipila dinghuensis sp. nov., an acidobacterium isolated from forest soil.</title>
        <authorList>
            <person name="Jiang Y.W."/>
            <person name="Wang J."/>
            <person name="Chen M.H."/>
            <person name="Lv Y.Y."/>
            <person name="Qiu L.H."/>
        </authorList>
    </citation>
    <scope>NUCLEOTIDE SEQUENCE [LARGE SCALE GENOMIC DNA]</scope>
    <source>
        <strain evidence="2 3">DHOF10</strain>
    </source>
</reference>
<keyword evidence="1" id="KW-0732">Signal</keyword>
<gene>
    <name evidence="2" type="ORF">ESZ00_02910</name>
</gene>
<organism evidence="2 3">
    <name type="scientific">Silvibacterium dinghuense</name>
    <dbReference type="NCBI Taxonomy" id="1560006"/>
    <lineage>
        <taxon>Bacteria</taxon>
        <taxon>Pseudomonadati</taxon>
        <taxon>Acidobacteriota</taxon>
        <taxon>Terriglobia</taxon>
        <taxon>Terriglobales</taxon>
        <taxon>Acidobacteriaceae</taxon>
        <taxon>Silvibacterium</taxon>
    </lineage>
</organism>
<feature type="chain" id="PRO_5020630063" evidence="1">
    <location>
        <begin position="23"/>
        <end position="182"/>
    </location>
</feature>
<dbReference type="OrthoDB" id="665150at2"/>
<evidence type="ECO:0000256" key="1">
    <source>
        <dbReference type="SAM" id="SignalP"/>
    </source>
</evidence>
<dbReference type="Proteomes" id="UP000290253">
    <property type="component" value="Unassembled WGS sequence"/>
</dbReference>
<proteinExistence type="predicted"/>
<feature type="signal peptide" evidence="1">
    <location>
        <begin position="1"/>
        <end position="22"/>
    </location>
</feature>
<sequence length="182" mass="19126">MYVKVAVLSFLLWTGVGGPVQSAPAASAAQEPEYINSFRALAPDGSLKPLEQQQMAAATKVHGLGYGGAETVYAVEGEKSPVRFTAATLPPMIVKLPSPDIDPSTVVHLYQLTPKKGKREVQVAKAHLFTGGKSTLAGEQISMNFAKYGTGSVKVIPAAPLAPGEYALMTQGSMQAFCFGLD</sequence>
<accession>A0A4Q1SHR3</accession>
<name>A0A4Q1SHR3_9BACT</name>
<keyword evidence="3" id="KW-1185">Reference proteome</keyword>
<dbReference type="AlphaFoldDB" id="A0A4Q1SHR3"/>